<evidence type="ECO:0000256" key="4">
    <source>
        <dbReference type="ARBA" id="ARBA00023136"/>
    </source>
</evidence>
<dbReference type="GO" id="GO:0016020">
    <property type="term" value="C:membrane"/>
    <property type="evidence" value="ECO:0007669"/>
    <property type="project" value="UniProtKB-SubCell"/>
</dbReference>
<name>A0ABD5ZCD7_9EURY</name>
<evidence type="ECO:0000256" key="5">
    <source>
        <dbReference type="SAM" id="Phobius"/>
    </source>
</evidence>
<protein>
    <submittedName>
        <fullName evidence="7">DMT family transporter</fullName>
    </submittedName>
</protein>
<evidence type="ECO:0000259" key="6">
    <source>
        <dbReference type="Pfam" id="PF00892"/>
    </source>
</evidence>
<comment type="subcellular location">
    <subcellularLocation>
        <location evidence="1">Membrane</location>
        <topology evidence="1">Multi-pass membrane protein</topology>
    </subcellularLocation>
</comment>
<feature type="transmembrane region" description="Helical" evidence="5">
    <location>
        <begin position="123"/>
        <end position="141"/>
    </location>
</feature>
<reference evidence="7 8" key="1">
    <citation type="journal article" date="2019" name="Int. J. Syst. Evol. Microbiol.">
        <title>The Global Catalogue of Microorganisms (GCM) 10K type strain sequencing project: providing services to taxonomists for standard genome sequencing and annotation.</title>
        <authorList>
            <consortium name="The Broad Institute Genomics Platform"/>
            <consortium name="The Broad Institute Genome Sequencing Center for Infectious Disease"/>
            <person name="Wu L."/>
            <person name="Ma J."/>
        </authorList>
    </citation>
    <scope>NUCLEOTIDE SEQUENCE [LARGE SCALE GENOMIC DNA]</scope>
    <source>
        <strain evidence="7 8">DSM 29988</strain>
    </source>
</reference>
<sequence length="306" mass="31169">MSRHRSLVLFVAAAVLFGTSFVGIKAAIGAVPPVLFAAFRVDVAAVVLLTLVAVRGGYWRPRTRGDVLGILVSGAFVLGANNVLLFLGQQSATSGAAAVMYSLMPIASPVFAVLLLNDERISGVDAAGILLGLVGVVVIVGPESVLGNGSVGQLFVVGAAISVAFGSVLLKRVNATIGTLPLTAWAMLVAGVSIHAVSLGIGESPAAVAWSPTIVAAILYVGMPATAAAYPVYFSLLAEAGPVKGNLVAYAMPVVATISGWAFLGETISAATILGFCIILTGFVVIQRVSVLRILGWSVPQVSETD</sequence>
<accession>A0ABD5ZCD7</accession>
<organism evidence="7 8">
    <name type="scientific">Haloferax namakaokahaiae</name>
    <dbReference type="NCBI Taxonomy" id="1748331"/>
    <lineage>
        <taxon>Archaea</taxon>
        <taxon>Methanobacteriati</taxon>
        <taxon>Methanobacteriota</taxon>
        <taxon>Stenosarchaea group</taxon>
        <taxon>Halobacteria</taxon>
        <taxon>Halobacteriales</taxon>
        <taxon>Haloferacaceae</taxon>
        <taxon>Haloferax</taxon>
    </lineage>
</organism>
<proteinExistence type="predicted"/>
<feature type="domain" description="EamA" evidence="6">
    <location>
        <begin position="152"/>
        <end position="286"/>
    </location>
</feature>
<dbReference type="InterPro" id="IPR000620">
    <property type="entry name" value="EamA_dom"/>
</dbReference>
<evidence type="ECO:0000313" key="8">
    <source>
        <dbReference type="Proteomes" id="UP001596481"/>
    </source>
</evidence>
<feature type="transmembrane region" description="Helical" evidence="5">
    <location>
        <begin position="94"/>
        <end position="116"/>
    </location>
</feature>
<dbReference type="EMBL" id="JBHTAA010000001">
    <property type="protein sequence ID" value="MFC7202935.1"/>
    <property type="molecule type" value="Genomic_DNA"/>
</dbReference>
<dbReference type="InterPro" id="IPR037185">
    <property type="entry name" value="EmrE-like"/>
</dbReference>
<feature type="domain" description="EamA" evidence="6">
    <location>
        <begin position="7"/>
        <end position="140"/>
    </location>
</feature>
<feature type="transmembrane region" description="Helical" evidence="5">
    <location>
        <begin position="153"/>
        <end position="170"/>
    </location>
</feature>
<keyword evidence="4 5" id="KW-0472">Membrane</keyword>
<comment type="caution">
    <text evidence="7">The sequence shown here is derived from an EMBL/GenBank/DDBJ whole genome shotgun (WGS) entry which is preliminary data.</text>
</comment>
<dbReference type="PANTHER" id="PTHR32322">
    <property type="entry name" value="INNER MEMBRANE TRANSPORTER"/>
    <property type="match status" value="1"/>
</dbReference>
<feature type="transmembrane region" description="Helical" evidence="5">
    <location>
        <begin position="182"/>
        <end position="202"/>
    </location>
</feature>
<keyword evidence="2 5" id="KW-0812">Transmembrane</keyword>
<feature type="transmembrane region" description="Helical" evidence="5">
    <location>
        <begin position="67"/>
        <end position="88"/>
    </location>
</feature>
<dbReference type="RefSeq" id="WP_390222220.1">
    <property type="nucleotide sequence ID" value="NZ_JBHTAA010000001.1"/>
</dbReference>
<dbReference type="InterPro" id="IPR050638">
    <property type="entry name" value="AA-Vitamin_Transporters"/>
</dbReference>
<gene>
    <name evidence="7" type="ORF">ACFQJC_05375</name>
</gene>
<feature type="transmembrane region" description="Helical" evidence="5">
    <location>
        <begin position="247"/>
        <end position="264"/>
    </location>
</feature>
<dbReference type="Proteomes" id="UP001596481">
    <property type="component" value="Unassembled WGS sequence"/>
</dbReference>
<evidence type="ECO:0000256" key="3">
    <source>
        <dbReference type="ARBA" id="ARBA00022989"/>
    </source>
</evidence>
<evidence type="ECO:0000256" key="1">
    <source>
        <dbReference type="ARBA" id="ARBA00004141"/>
    </source>
</evidence>
<dbReference type="SUPFAM" id="SSF103481">
    <property type="entry name" value="Multidrug resistance efflux transporter EmrE"/>
    <property type="match status" value="2"/>
</dbReference>
<dbReference type="Pfam" id="PF00892">
    <property type="entry name" value="EamA"/>
    <property type="match status" value="2"/>
</dbReference>
<evidence type="ECO:0000256" key="2">
    <source>
        <dbReference type="ARBA" id="ARBA00022692"/>
    </source>
</evidence>
<feature type="transmembrane region" description="Helical" evidence="5">
    <location>
        <begin position="270"/>
        <end position="286"/>
    </location>
</feature>
<evidence type="ECO:0000313" key="7">
    <source>
        <dbReference type="EMBL" id="MFC7202935.1"/>
    </source>
</evidence>
<feature type="transmembrane region" description="Helical" evidence="5">
    <location>
        <begin position="36"/>
        <end position="55"/>
    </location>
</feature>
<dbReference type="AlphaFoldDB" id="A0ABD5ZCD7"/>
<keyword evidence="8" id="KW-1185">Reference proteome</keyword>
<keyword evidence="3 5" id="KW-1133">Transmembrane helix</keyword>
<feature type="transmembrane region" description="Helical" evidence="5">
    <location>
        <begin position="214"/>
        <end position="235"/>
    </location>
</feature>
<dbReference type="PANTHER" id="PTHR32322:SF2">
    <property type="entry name" value="EAMA DOMAIN-CONTAINING PROTEIN"/>
    <property type="match status" value="1"/>
</dbReference>